<organism evidence="2 3">
    <name type="scientific">Xylocopa violacea</name>
    <name type="common">Violet carpenter bee</name>
    <name type="synonym">Apis violacea</name>
    <dbReference type="NCBI Taxonomy" id="135666"/>
    <lineage>
        <taxon>Eukaryota</taxon>
        <taxon>Metazoa</taxon>
        <taxon>Ecdysozoa</taxon>
        <taxon>Arthropoda</taxon>
        <taxon>Hexapoda</taxon>
        <taxon>Insecta</taxon>
        <taxon>Pterygota</taxon>
        <taxon>Neoptera</taxon>
        <taxon>Endopterygota</taxon>
        <taxon>Hymenoptera</taxon>
        <taxon>Apocrita</taxon>
        <taxon>Aculeata</taxon>
        <taxon>Apoidea</taxon>
        <taxon>Anthophila</taxon>
        <taxon>Apidae</taxon>
        <taxon>Xylocopa</taxon>
        <taxon>Xylocopa</taxon>
    </lineage>
</organism>
<dbReference type="Proteomes" id="UP001642520">
    <property type="component" value="Unassembled WGS sequence"/>
</dbReference>
<evidence type="ECO:0000256" key="1">
    <source>
        <dbReference type="SAM" id="Phobius"/>
    </source>
</evidence>
<comment type="caution">
    <text evidence="2">The sequence shown here is derived from an EMBL/GenBank/DDBJ whole genome shotgun (WGS) entry which is preliminary data.</text>
</comment>
<keyword evidence="1" id="KW-1133">Transmembrane helix</keyword>
<feature type="transmembrane region" description="Helical" evidence="1">
    <location>
        <begin position="180"/>
        <end position="201"/>
    </location>
</feature>
<keyword evidence="1" id="KW-0812">Transmembrane</keyword>
<feature type="transmembrane region" description="Helical" evidence="1">
    <location>
        <begin position="213"/>
        <end position="232"/>
    </location>
</feature>
<sequence>MSLLYVLGRSSSFFSSAAKTTAATSNKIGKSFMISMTARRKREEGESRPSVPLKRKEKKMDLRVPIKTGWVRFSCRHFIAVHGAGSSFVPTKSIYGLSPLEPPVTKESFASPDSRSSELLRSLAADVYVHWIRYIWCATMYISIYRSRSHTLSKLVNRIESTTKCIRVDAYAYVEVGYRLVYSLLLLFLLLGFLGFLRSFVPFVSLILPMIKLPFFFLLIFSGIRFMLLTILKRNRDVSTVTNHSLNLMNLIFSLI</sequence>
<reference evidence="2 3" key="1">
    <citation type="submission" date="2024-08" db="EMBL/GenBank/DDBJ databases">
        <authorList>
            <person name="Will J Nash"/>
            <person name="Angela Man"/>
            <person name="Seanna McTaggart"/>
            <person name="Kendall Baker"/>
            <person name="Tom Barker"/>
            <person name="Leah Catchpole"/>
            <person name="Alex Durrant"/>
            <person name="Karim Gharbi"/>
            <person name="Naomi Irish"/>
            <person name="Gemy Kaithakottil"/>
            <person name="Debby Ku"/>
            <person name="Aaliyah Providence"/>
            <person name="Felix Shaw"/>
            <person name="David Swarbreck"/>
            <person name="Chris Watkins"/>
            <person name="Ann M. McCartney"/>
            <person name="Giulio Formenti"/>
            <person name="Alice Mouton"/>
            <person name="Noel Vella"/>
            <person name="Bjorn M von Reumont"/>
            <person name="Adriana Vella"/>
            <person name="Wilfried Haerty"/>
        </authorList>
    </citation>
    <scope>NUCLEOTIDE SEQUENCE [LARGE SCALE GENOMIC DNA]</scope>
</reference>
<evidence type="ECO:0000313" key="2">
    <source>
        <dbReference type="EMBL" id="CAL7952005.1"/>
    </source>
</evidence>
<keyword evidence="1" id="KW-0472">Membrane</keyword>
<protein>
    <submittedName>
        <fullName evidence="2">Uncharacterized protein</fullName>
    </submittedName>
</protein>
<accession>A0ABP1PLE9</accession>
<proteinExistence type="predicted"/>
<dbReference type="EMBL" id="CAXAJV020001301">
    <property type="protein sequence ID" value="CAL7952005.1"/>
    <property type="molecule type" value="Genomic_DNA"/>
</dbReference>
<name>A0ABP1PLE9_XYLVO</name>
<keyword evidence="3" id="KW-1185">Reference proteome</keyword>
<evidence type="ECO:0000313" key="3">
    <source>
        <dbReference type="Proteomes" id="UP001642520"/>
    </source>
</evidence>
<gene>
    <name evidence="2" type="ORF">XYLVIOL_LOCUS10835</name>
</gene>